<proteinExistence type="inferred from homology"/>
<name>A0ABR7YYU8_9PSED</name>
<dbReference type="PANTHER" id="PTHR35936">
    <property type="entry name" value="MEMBRANE-BOUND LYTIC MUREIN TRANSGLYCOSYLASE F"/>
    <property type="match status" value="1"/>
</dbReference>
<evidence type="ECO:0000259" key="4">
    <source>
        <dbReference type="SMART" id="SM00062"/>
    </source>
</evidence>
<dbReference type="EMBL" id="JAAOCA010000006">
    <property type="protein sequence ID" value="MBD1598378.1"/>
    <property type="molecule type" value="Genomic_DNA"/>
</dbReference>
<dbReference type="Gene3D" id="3.40.190.10">
    <property type="entry name" value="Periplasmic binding protein-like II"/>
    <property type="match status" value="2"/>
</dbReference>
<reference evidence="5 6" key="1">
    <citation type="journal article" date="2020" name="Insects">
        <title>Bacteria Belonging to Pseudomonas typographi sp. nov. from the Bark Beetle Ips typographus Have Genomic Potential to Aid in the Host Ecology.</title>
        <authorList>
            <person name="Peral-Aranega E."/>
            <person name="Saati-Santamaria Z."/>
            <person name="Kolarik M."/>
            <person name="Rivas R."/>
            <person name="Garcia-Fraile P."/>
        </authorList>
    </citation>
    <scope>NUCLEOTIDE SEQUENCE [LARGE SCALE GENOMIC DNA]</scope>
    <source>
        <strain evidence="5 6">CA3A</strain>
    </source>
</reference>
<sequence>MNATQSLRLHVPFLALACSLGAYAHAAGEPAIPAETLDPALQALLPEAIRTAGVIHLVTDAHYPPCESFAADNKTMVGYEPDLWNAMGEKLGVKVEPTSIAFDGLIPGVQSGRYDMAMECISDSPEREKQVTFVDFSYATNAFYALKNNAKVNEDPLSLCGLTAAVQSGTDFAPTITELYSPHCVNAGKAPIKLAQYPSADAVLMALYSGRADFVVNDAASAKDIEKAAPKPIKVITSDLMPKFYLGIVIKRENTDLANAMLAALKAVHASGNYDRIMEKWDLAPLKLPNPGINLTATQPLQNPKP</sequence>
<evidence type="ECO:0000256" key="1">
    <source>
        <dbReference type="ARBA" id="ARBA00010333"/>
    </source>
</evidence>
<dbReference type="Pfam" id="PF00497">
    <property type="entry name" value="SBP_bac_3"/>
    <property type="match status" value="1"/>
</dbReference>
<dbReference type="InterPro" id="IPR001638">
    <property type="entry name" value="Solute-binding_3/MltF_N"/>
</dbReference>
<gene>
    <name evidence="5" type="ORF">HAQ05_06620</name>
</gene>
<keyword evidence="6" id="KW-1185">Reference proteome</keyword>
<evidence type="ECO:0000313" key="6">
    <source>
        <dbReference type="Proteomes" id="UP000805841"/>
    </source>
</evidence>
<comment type="similarity">
    <text evidence="1">Belongs to the bacterial solute-binding protein 3 family.</text>
</comment>
<organism evidence="5 6">
    <name type="scientific">Pseudomonas typographi</name>
    <dbReference type="NCBI Taxonomy" id="2715964"/>
    <lineage>
        <taxon>Bacteria</taxon>
        <taxon>Pseudomonadati</taxon>
        <taxon>Pseudomonadota</taxon>
        <taxon>Gammaproteobacteria</taxon>
        <taxon>Pseudomonadales</taxon>
        <taxon>Pseudomonadaceae</taxon>
        <taxon>Pseudomonas</taxon>
    </lineage>
</organism>
<feature type="domain" description="Solute-binding protein family 3/N-terminal" evidence="4">
    <location>
        <begin position="54"/>
        <end position="285"/>
    </location>
</feature>
<accession>A0ABR7YYU8</accession>
<dbReference type="Proteomes" id="UP000805841">
    <property type="component" value="Unassembled WGS sequence"/>
</dbReference>
<dbReference type="SUPFAM" id="SSF53850">
    <property type="entry name" value="Periplasmic binding protein-like II"/>
    <property type="match status" value="1"/>
</dbReference>
<dbReference type="RefSeq" id="WP_190418634.1">
    <property type="nucleotide sequence ID" value="NZ_JAAOCA010000006.1"/>
</dbReference>
<dbReference type="SMART" id="SM00062">
    <property type="entry name" value="PBPb"/>
    <property type="match status" value="1"/>
</dbReference>
<evidence type="ECO:0000256" key="3">
    <source>
        <dbReference type="SAM" id="SignalP"/>
    </source>
</evidence>
<feature type="chain" id="PRO_5046029622" evidence="3">
    <location>
        <begin position="25"/>
        <end position="306"/>
    </location>
</feature>
<protein>
    <submittedName>
        <fullName evidence="5">ABC transporter substrate-binding protein</fullName>
    </submittedName>
</protein>
<evidence type="ECO:0000313" key="5">
    <source>
        <dbReference type="EMBL" id="MBD1598378.1"/>
    </source>
</evidence>
<keyword evidence="2 3" id="KW-0732">Signal</keyword>
<dbReference type="PANTHER" id="PTHR35936:SF17">
    <property type="entry name" value="ARGININE-BINDING EXTRACELLULAR PROTEIN ARTP"/>
    <property type="match status" value="1"/>
</dbReference>
<evidence type="ECO:0000256" key="2">
    <source>
        <dbReference type="ARBA" id="ARBA00022729"/>
    </source>
</evidence>
<dbReference type="CDD" id="cd01004">
    <property type="entry name" value="PBP2_MidA_like"/>
    <property type="match status" value="1"/>
</dbReference>
<comment type="caution">
    <text evidence="5">The sequence shown here is derived from an EMBL/GenBank/DDBJ whole genome shotgun (WGS) entry which is preliminary data.</text>
</comment>
<feature type="signal peptide" evidence="3">
    <location>
        <begin position="1"/>
        <end position="24"/>
    </location>
</feature>